<name>A0A922SDC3_SPOEX</name>
<proteinExistence type="predicted"/>
<gene>
    <name evidence="1" type="ORF">HF086_016902</name>
</gene>
<sequence length="90" mass="10017">MGTNPYSGAKFVKRKIGSTKRHTHSFTLPSDLQYTPEKPTCATYARRPGRCGRSQAPGSSSQSPNTYCLIEGLQDGIWTQSSRGLYRYVK</sequence>
<organism evidence="1 2">
    <name type="scientific">Spodoptera exigua</name>
    <name type="common">Beet armyworm</name>
    <name type="synonym">Noctua fulgens</name>
    <dbReference type="NCBI Taxonomy" id="7107"/>
    <lineage>
        <taxon>Eukaryota</taxon>
        <taxon>Metazoa</taxon>
        <taxon>Ecdysozoa</taxon>
        <taxon>Arthropoda</taxon>
        <taxon>Hexapoda</taxon>
        <taxon>Insecta</taxon>
        <taxon>Pterygota</taxon>
        <taxon>Neoptera</taxon>
        <taxon>Endopterygota</taxon>
        <taxon>Lepidoptera</taxon>
        <taxon>Glossata</taxon>
        <taxon>Ditrysia</taxon>
        <taxon>Noctuoidea</taxon>
        <taxon>Noctuidae</taxon>
        <taxon>Amphipyrinae</taxon>
        <taxon>Spodoptera</taxon>
    </lineage>
</organism>
<dbReference type="Proteomes" id="UP000814243">
    <property type="component" value="Unassembled WGS sequence"/>
</dbReference>
<dbReference type="EMBL" id="JACEFF010000698">
    <property type="protein sequence ID" value="KAH9632703.1"/>
    <property type="molecule type" value="Genomic_DNA"/>
</dbReference>
<dbReference type="AlphaFoldDB" id="A0A922SDC3"/>
<evidence type="ECO:0000313" key="1">
    <source>
        <dbReference type="EMBL" id="KAH9632703.1"/>
    </source>
</evidence>
<protein>
    <submittedName>
        <fullName evidence="1">Uncharacterized protein</fullName>
    </submittedName>
</protein>
<evidence type="ECO:0000313" key="2">
    <source>
        <dbReference type="Proteomes" id="UP000814243"/>
    </source>
</evidence>
<reference evidence="1" key="1">
    <citation type="journal article" date="2021" name="G3 (Bethesda)">
        <title>Genome and transcriptome analysis of the beet armyworm Spodoptera exigua reveals targets for pest control. .</title>
        <authorList>
            <person name="Simon S."/>
            <person name="Breeschoten T."/>
            <person name="Jansen H.J."/>
            <person name="Dirks R.P."/>
            <person name="Schranz M.E."/>
            <person name="Ros V.I.D."/>
        </authorList>
    </citation>
    <scope>NUCLEOTIDE SEQUENCE</scope>
    <source>
        <strain evidence="1">TB_SE_WUR_2020</strain>
    </source>
</reference>
<comment type="caution">
    <text evidence="1">The sequence shown here is derived from an EMBL/GenBank/DDBJ whole genome shotgun (WGS) entry which is preliminary data.</text>
</comment>
<accession>A0A922SDC3</accession>